<evidence type="ECO:0000313" key="3">
    <source>
        <dbReference type="Proteomes" id="UP001165083"/>
    </source>
</evidence>
<dbReference type="AlphaFoldDB" id="A0A9W6U869"/>
<organism evidence="2 3">
    <name type="scientific">Phytophthora lilii</name>
    <dbReference type="NCBI Taxonomy" id="2077276"/>
    <lineage>
        <taxon>Eukaryota</taxon>
        <taxon>Sar</taxon>
        <taxon>Stramenopiles</taxon>
        <taxon>Oomycota</taxon>
        <taxon>Peronosporomycetes</taxon>
        <taxon>Peronosporales</taxon>
        <taxon>Peronosporaceae</taxon>
        <taxon>Phytophthora</taxon>
    </lineage>
</organism>
<protein>
    <submittedName>
        <fullName evidence="2">Unnamed protein product</fullName>
    </submittedName>
</protein>
<sequence length="193" mass="20411">MSLTMDGMPGKMYTLCMTAIGVQPEDGSSLHPTGKIAMRLVPSVIFASGYFSFANVIIASSVGSCSSTPTPNAFAYKGTNDTSQSATPPNIPSSTKPQPYDALVGDVVVGGADASRREHVAAGPHKLRQLLHGRDDGVLLVGDNHHALEVDAATEHELGDEVRVGVERLQVTDQRCQVHELRGEGDRVHAPSP</sequence>
<dbReference type="Proteomes" id="UP001165083">
    <property type="component" value="Unassembled WGS sequence"/>
</dbReference>
<feature type="compositionally biased region" description="Polar residues" evidence="1">
    <location>
        <begin position="79"/>
        <end position="97"/>
    </location>
</feature>
<accession>A0A9W6U869</accession>
<reference evidence="2" key="1">
    <citation type="submission" date="2023-04" db="EMBL/GenBank/DDBJ databases">
        <title>Phytophthora lilii NBRC 32176.</title>
        <authorList>
            <person name="Ichikawa N."/>
            <person name="Sato H."/>
            <person name="Tonouchi N."/>
        </authorList>
    </citation>
    <scope>NUCLEOTIDE SEQUENCE</scope>
    <source>
        <strain evidence="2">NBRC 32176</strain>
    </source>
</reference>
<proteinExistence type="predicted"/>
<evidence type="ECO:0000256" key="1">
    <source>
        <dbReference type="SAM" id="MobiDB-lite"/>
    </source>
</evidence>
<feature type="region of interest" description="Disordered" evidence="1">
    <location>
        <begin position="76"/>
        <end position="99"/>
    </location>
</feature>
<name>A0A9W6U869_9STRA</name>
<dbReference type="EMBL" id="BSXW01000650">
    <property type="protein sequence ID" value="GMF27212.1"/>
    <property type="molecule type" value="Genomic_DNA"/>
</dbReference>
<evidence type="ECO:0000313" key="2">
    <source>
        <dbReference type="EMBL" id="GMF27212.1"/>
    </source>
</evidence>
<keyword evidence="3" id="KW-1185">Reference proteome</keyword>
<comment type="caution">
    <text evidence="2">The sequence shown here is derived from an EMBL/GenBank/DDBJ whole genome shotgun (WGS) entry which is preliminary data.</text>
</comment>
<gene>
    <name evidence="2" type="ORF">Plil01_001137600</name>
</gene>